<dbReference type="GeneTree" id="ENSGT00390000011821"/>
<dbReference type="PANTHER" id="PTHR13026:SF0">
    <property type="entry name" value="RIBOSOMAL RNA PROCESSING 1B"/>
    <property type="match status" value="1"/>
</dbReference>
<dbReference type="GO" id="GO:0005634">
    <property type="term" value="C:nucleus"/>
    <property type="evidence" value="ECO:0007669"/>
    <property type="project" value="UniProtKB-SubCell"/>
</dbReference>
<organism evidence="5 6">
    <name type="scientific">Xiphophorus couchianus</name>
    <name type="common">Monterrey platyfish</name>
    <dbReference type="NCBI Taxonomy" id="32473"/>
    <lineage>
        <taxon>Eukaryota</taxon>
        <taxon>Metazoa</taxon>
        <taxon>Chordata</taxon>
        <taxon>Craniata</taxon>
        <taxon>Vertebrata</taxon>
        <taxon>Euteleostomi</taxon>
        <taxon>Actinopterygii</taxon>
        <taxon>Neopterygii</taxon>
        <taxon>Teleostei</taxon>
        <taxon>Neoteleostei</taxon>
        <taxon>Acanthomorphata</taxon>
        <taxon>Ovalentaria</taxon>
        <taxon>Atherinomorphae</taxon>
        <taxon>Cyprinodontiformes</taxon>
        <taxon>Poeciliidae</taxon>
        <taxon>Poeciliinae</taxon>
        <taxon>Xiphophorus</taxon>
    </lineage>
</organism>
<dbReference type="Pfam" id="PF05997">
    <property type="entry name" value="Nop52"/>
    <property type="match status" value="1"/>
</dbReference>
<name>A0A3B5LNI1_9TELE</name>
<reference evidence="5" key="2">
    <citation type="submission" date="2025-09" db="UniProtKB">
        <authorList>
            <consortium name="Ensembl"/>
        </authorList>
    </citation>
    <scope>IDENTIFICATION</scope>
</reference>
<evidence type="ECO:0000313" key="5">
    <source>
        <dbReference type="Ensembl" id="ENSXCOP00000011006.1"/>
    </source>
</evidence>
<sequence length="267" mass="30816">MAAVQEPEVQLAQRLASNEKAVRIKAMKKLRKYISARSLRASGGFTGDELLKLWKGLFYCLWMQDKALLQEELSNQISTLIHNFHDLDKQLMYLESFLQTMKREWTGIDRLRMDKFYQLVRFVFRQSFDVLRRRNWESSAVGKFLELLKCHLLQNDSETPSGLLLHILDLYMTELAAVGVSFLQLIKSQFSQRLNHLPALWAPVWICFSSFIILDLHHFGLNHQEEDVHLSQGAGQLSSLSGLQHILQNCSSDPAENWDVAHDVEAS</sequence>
<evidence type="ECO:0000313" key="6">
    <source>
        <dbReference type="Proteomes" id="UP000261380"/>
    </source>
</evidence>
<evidence type="ECO:0008006" key="7">
    <source>
        <dbReference type="Google" id="ProtNLM"/>
    </source>
</evidence>
<evidence type="ECO:0000256" key="1">
    <source>
        <dbReference type="ARBA" id="ARBA00004123"/>
    </source>
</evidence>
<comment type="similarity">
    <text evidence="2">Belongs to the RRP1 family.</text>
</comment>
<keyword evidence="6" id="KW-1185">Reference proteome</keyword>
<proteinExistence type="inferred from homology"/>
<dbReference type="STRING" id="32473.ENSXCOP00000011006"/>
<dbReference type="InterPro" id="IPR010301">
    <property type="entry name" value="RRP1"/>
</dbReference>
<evidence type="ECO:0000256" key="3">
    <source>
        <dbReference type="ARBA" id="ARBA00022552"/>
    </source>
</evidence>
<evidence type="ECO:0000256" key="4">
    <source>
        <dbReference type="ARBA" id="ARBA00023242"/>
    </source>
</evidence>
<dbReference type="AlphaFoldDB" id="A0A3B5LNI1"/>
<dbReference type="Proteomes" id="UP000261380">
    <property type="component" value="Unplaced"/>
</dbReference>
<evidence type="ECO:0000256" key="2">
    <source>
        <dbReference type="ARBA" id="ARBA00006374"/>
    </source>
</evidence>
<accession>A0A3B5LNI1</accession>
<reference evidence="5" key="1">
    <citation type="submission" date="2025-08" db="UniProtKB">
        <authorList>
            <consortium name="Ensembl"/>
        </authorList>
    </citation>
    <scope>IDENTIFICATION</scope>
</reference>
<comment type="subcellular location">
    <subcellularLocation>
        <location evidence="1">Nucleus</location>
    </subcellularLocation>
</comment>
<dbReference type="GO" id="GO:0030688">
    <property type="term" value="C:preribosome, small subunit precursor"/>
    <property type="evidence" value="ECO:0007669"/>
    <property type="project" value="InterPro"/>
</dbReference>
<dbReference type="PANTHER" id="PTHR13026">
    <property type="entry name" value="NNP-1 PROTEIN NOVEL NUCLEAR PROTEIN 1 NOP52"/>
    <property type="match status" value="1"/>
</dbReference>
<dbReference type="GO" id="GO:0006364">
    <property type="term" value="P:rRNA processing"/>
    <property type="evidence" value="ECO:0007669"/>
    <property type="project" value="UniProtKB-KW"/>
</dbReference>
<protein>
    <recommendedName>
        <fullName evidence="7">Ribosomal RNA processing 1</fullName>
    </recommendedName>
</protein>
<dbReference type="Ensembl" id="ENSXCOT00000011133.1">
    <property type="protein sequence ID" value="ENSXCOP00000011006.1"/>
    <property type="gene ID" value="ENSXCOG00000008312.1"/>
</dbReference>
<keyword evidence="3" id="KW-0698">rRNA processing</keyword>
<keyword evidence="4" id="KW-0539">Nucleus</keyword>